<name>A0A3B0XPR0_9ZZZZ</name>
<gene>
    <name evidence="1" type="ORF">MNBD_GAMMA09-2157</name>
</gene>
<protein>
    <submittedName>
        <fullName evidence="1">Uncharacterized protein</fullName>
    </submittedName>
</protein>
<accession>A0A3B0XPR0</accession>
<organism evidence="1">
    <name type="scientific">hydrothermal vent metagenome</name>
    <dbReference type="NCBI Taxonomy" id="652676"/>
    <lineage>
        <taxon>unclassified sequences</taxon>
        <taxon>metagenomes</taxon>
        <taxon>ecological metagenomes</taxon>
    </lineage>
</organism>
<dbReference type="EMBL" id="UOFI01000199">
    <property type="protein sequence ID" value="VAW70475.1"/>
    <property type="molecule type" value="Genomic_DNA"/>
</dbReference>
<evidence type="ECO:0000313" key="1">
    <source>
        <dbReference type="EMBL" id="VAW70475.1"/>
    </source>
</evidence>
<reference evidence="1" key="1">
    <citation type="submission" date="2018-06" db="EMBL/GenBank/DDBJ databases">
        <authorList>
            <person name="Zhirakovskaya E."/>
        </authorList>
    </citation>
    <scope>NUCLEOTIDE SEQUENCE</scope>
</reference>
<sequence length="115" mass="13225">MAASLPLSDEQKLTVICRVEPGCLGPQGVNLIDAFCSFAQPEIDLIDADFIHWQLTPRYDKKLPEMQYYINNKTLTHDKAAKYLALFDRKLDNFEEHLNEKLADLIDLHLLKHSV</sequence>
<dbReference type="AlphaFoldDB" id="A0A3B0XPR0"/>
<proteinExistence type="predicted"/>